<dbReference type="Proteomes" id="UP001314241">
    <property type="component" value="Unassembled WGS sequence"/>
</dbReference>
<gene>
    <name evidence="11" type="ORF">R54876_GBNLAHCA_01115</name>
</gene>
<dbReference type="RefSeq" id="WP_349642092.1">
    <property type="nucleotide sequence ID" value="NZ_CAWVOH010000002.1"/>
</dbReference>
<keyword evidence="3 9" id="KW-1003">Cell membrane</keyword>
<keyword evidence="12" id="KW-1185">Reference proteome</keyword>
<dbReference type="Pfam" id="PF03062">
    <property type="entry name" value="MBOAT"/>
    <property type="match status" value="1"/>
</dbReference>
<dbReference type="NCBIfam" id="TIGR04091">
    <property type="entry name" value="LTA_dltB"/>
    <property type="match status" value="1"/>
</dbReference>
<organism evidence="11 12">
    <name type="scientific">Eupransor demetentiae</name>
    <dbReference type="NCBI Taxonomy" id="3109584"/>
    <lineage>
        <taxon>Bacteria</taxon>
        <taxon>Bacillati</taxon>
        <taxon>Bacillota</taxon>
        <taxon>Bacilli</taxon>
        <taxon>Lactobacillales</taxon>
        <taxon>Lactobacillaceae</taxon>
        <taxon>Eupransor</taxon>
    </lineage>
</organism>
<evidence type="ECO:0000256" key="4">
    <source>
        <dbReference type="ARBA" id="ARBA00022679"/>
    </source>
</evidence>
<name>A0ABM9N5T1_9LACO</name>
<keyword evidence="4 9" id="KW-0808">Transferase</keyword>
<feature type="transmembrane region" description="Helical" evidence="10">
    <location>
        <begin position="190"/>
        <end position="208"/>
    </location>
</feature>
<dbReference type="PANTHER" id="PTHR13285:SF23">
    <property type="entry name" value="TEICHOIC ACID D-ALANYLTRANSFERASE"/>
    <property type="match status" value="1"/>
</dbReference>
<evidence type="ECO:0000256" key="10">
    <source>
        <dbReference type="SAM" id="Phobius"/>
    </source>
</evidence>
<evidence type="ECO:0000256" key="6">
    <source>
        <dbReference type="ARBA" id="ARBA00022989"/>
    </source>
</evidence>
<dbReference type="EMBL" id="CAWVOH010000002">
    <property type="protein sequence ID" value="CAK8054545.1"/>
    <property type="molecule type" value="Genomic_DNA"/>
</dbReference>
<evidence type="ECO:0000256" key="3">
    <source>
        <dbReference type="ARBA" id="ARBA00022475"/>
    </source>
</evidence>
<evidence type="ECO:0000256" key="9">
    <source>
        <dbReference type="PIRNR" id="PIRNR016636"/>
    </source>
</evidence>
<dbReference type="EC" id="2.3.1.-" evidence="9"/>
<accession>A0ABM9N5T1</accession>
<feature type="transmembrane region" description="Helical" evidence="10">
    <location>
        <begin position="314"/>
        <end position="332"/>
    </location>
</feature>
<evidence type="ECO:0000256" key="7">
    <source>
        <dbReference type="ARBA" id="ARBA00023136"/>
    </source>
</evidence>
<feature type="transmembrane region" description="Helical" evidence="10">
    <location>
        <begin position="338"/>
        <end position="356"/>
    </location>
</feature>
<dbReference type="PANTHER" id="PTHR13285">
    <property type="entry name" value="ACYLTRANSFERASE"/>
    <property type="match status" value="1"/>
</dbReference>
<dbReference type="InterPro" id="IPR051085">
    <property type="entry name" value="MB_O-acyltransferase"/>
</dbReference>
<evidence type="ECO:0000313" key="11">
    <source>
        <dbReference type="EMBL" id="CAK8054545.1"/>
    </source>
</evidence>
<feature type="transmembrane region" description="Helical" evidence="10">
    <location>
        <begin position="377"/>
        <end position="400"/>
    </location>
</feature>
<evidence type="ECO:0000256" key="8">
    <source>
        <dbReference type="ARBA" id="ARBA00023315"/>
    </source>
</evidence>
<dbReference type="PIRSF" id="PIRSF016636">
    <property type="entry name" value="AlgI_DltB"/>
    <property type="match status" value="1"/>
</dbReference>
<feature type="transmembrane region" description="Helical" evidence="10">
    <location>
        <begin position="114"/>
        <end position="134"/>
    </location>
</feature>
<keyword evidence="8 9" id="KW-0012">Acyltransferase</keyword>
<dbReference type="PIRSF" id="PIRSF500216">
    <property type="entry name" value="DltB"/>
    <property type="match status" value="1"/>
</dbReference>
<comment type="function">
    <text evidence="9">O-acyltransferase that catalyzes D-alanylation of both teichoic acid and lipoteichoic acid (LTA). D-alanylation of LTA plays an important role in modulating the properties of the cell wall in Gram-positive bacteria, influencing the net charge of the cell wall. Catalyzes D-alanylation from DltC carrier protein.</text>
</comment>
<keyword evidence="6 10" id="KW-1133">Transmembrane helix</keyword>
<comment type="subcellular location">
    <subcellularLocation>
        <location evidence="1">Cell membrane</location>
        <topology evidence="1">Multi-pass membrane protein</topology>
    </subcellularLocation>
</comment>
<dbReference type="InterPro" id="IPR024024">
    <property type="entry name" value="DltB"/>
</dbReference>
<comment type="similarity">
    <text evidence="2 9">Belongs to the membrane-bound acyltransferase family.</text>
</comment>
<feature type="transmembrane region" description="Helical" evidence="10">
    <location>
        <begin position="12"/>
        <end position="30"/>
    </location>
</feature>
<feature type="transmembrane region" description="Helical" evidence="10">
    <location>
        <begin position="229"/>
        <end position="260"/>
    </location>
</feature>
<sequence length="405" mass="47993">MLNLQPYADPTYFVYLLIALVPLAIGLYFGKRFNWYEVLVSVLFLFLMLDGKDYKQGFALIGYAIWQVLVVAGYTAYRKRANASWVFYLTSLLSLLPLILHHIIGFLVHGQPGLSLVSFIGLSYVTFRSVSLIIETRDGSIKDFNLMHFLRFMLFMPTISSGPIDRYKRFTADITSVPDREKYIGMLEKAVKYFFLGFLYQFILDHYFSMANTYVQNQALNHAHNGFSWWLFAVAYMYGLHLFFNFAGYSLFAVATSYVMGIEAPMNFKQPFRAHNLKDFWNRWHITLSFWFRDYIFMRFVFMMMKKKVIKNRITISNIAYVLNMFIMGLWHGLTWYYIVYGLFHGVGLMVNDMWLRFKKKHRDKIPHNKFTEWFAVFLTFNVVMFSFLIFCGFLNKFWFNGSMQ</sequence>
<evidence type="ECO:0000256" key="5">
    <source>
        <dbReference type="ARBA" id="ARBA00022692"/>
    </source>
</evidence>
<protein>
    <recommendedName>
        <fullName evidence="9">Teichoic acid D-alanyltransferase</fullName>
        <ecNumber evidence="9">2.3.1.-</ecNumber>
    </recommendedName>
</protein>
<proteinExistence type="inferred from homology"/>
<dbReference type="InterPro" id="IPR004299">
    <property type="entry name" value="MBOAT_fam"/>
</dbReference>
<keyword evidence="7 9" id="KW-0472">Membrane</keyword>
<feature type="transmembrane region" description="Helical" evidence="10">
    <location>
        <begin position="86"/>
        <end position="108"/>
    </location>
</feature>
<evidence type="ECO:0000256" key="2">
    <source>
        <dbReference type="ARBA" id="ARBA00010323"/>
    </source>
</evidence>
<feature type="transmembrane region" description="Helical" evidence="10">
    <location>
        <begin position="57"/>
        <end position="77"/>
    </location>
</feature>
<keyword evidence="5 10" id="KW-0812">Transmembrane</keyword>
<reference evidence="11 12" key="1">
    <citation type="submission" date="2024-01" db="EMBL/GenBank/DDBJ databases">
        <authorList>
            <person name="Botero Cardona J."/>
        </authorList>
    </citation>
    <scope>NUCLEOTIDE SEQUENCE [LARGE SCALE GENOMIC DNA]</scope>
    <source>
        <strain evidence="11 12">LMG 33000</strain>
    </source>
</reference>
<evidence type="ECO:0000313" key="12">
    <source>
        <dbReference type="Proteomes" id="UP001314241"/>
    </source>
</evidence>
<comment type="pathway">
    <text evidence="9">Cell wall biogenesis; lipoteichoic acid biosynthesis.</text>
</comment>
<comment type="caution">
    <text evidence="11">The sequence shown here is derived from an EMBL/GenBank/DDBJ whole genome shotgun (WGS) entry which is preliminary data.</text>
</comment>
<dbReference type="InterPro" id="IPR024194">
    <property type="entry name" value="Ac/AlaTfrase_AlgI/DltB"/>
</dbReference>
<evidence type="ECO:0000256" key="1">
    <source>
        <dbReference type="ARBA" id="ARBA00004651"/>
    </source>
</evidence>